<proteinExistence type="predicted"/>
<evidence type="ECO:0000259" key="1">
    <source>
        <dbReference type="PROSITE" id="PS50097"/>
    </source>
</evidence>
<dbReference type="Pfam" id="PF00651">
    <property type="entry name" value="BTB"/>
    <property type="match status" value="1"/>
</dbReference>
<dbReference type="Proteomes" id="UP000677054">
    <property type="component" value="Unassembled WGS sequence"/>
</dbReference>
<evidence type="ECO:0000313" key="3">
    <source>
        <dbReference type="Proteomes" id="UP000677054"/>
    </source>
</evidence>
<dbReference type="AlphaFoldDB" id="A0A7R9ABM2"/>
<dbReference type="SMART" id="SM00225">
    <property type="entry name" value="BTB"/>
    <property type="match status" value="1"/>
</dbReference>
<organism evidence="2">
    <name type="scientific">Darwinula stevensoni</name>
    <dbReference type="NCBI Taxonomy" id="69355"/>
    <lineage>
        <taxon>Eukaryota</taxon>
        <taxon>Metazoa</taxon>
        <taxon>Ecdysozoa</taxon>
        <taxon>Arthropoda</taxon>
        <taxon>Crustacea</taxon>
        <taxon>Oligostraca</taxon>
        <taxon>Ostracoda</taxon>
        <taxon>Podocopa</taxon>
        <taxon>Podocopida</taxon>
        <taxon>Darwinulocopina</taxon>
        <taxon>Darwinuloidea</taxon>
        <taxon>Darwinulidae</taxon>
        <taxon>Darwinula</taxon>
    </lineage>
</organism>
<gene>
    <name evidence="2" type="ORF">DSTB1V02_LOCUS10963</name>
</gene>
<dbReference type="PANTHER" id="PTHR24413">
    <property type="entry name" value="SPECKLE-TYPE POZ PROTEIN"/>
    <property type="match status" value="1"/>
</dbReference>
<dbReference type="Gene3D" id="3.30.710.10">
    <property type="entry name" value="Potassium Channel Kv1.1, Chain A"/>
    <property type="match status" value="1"/>
</dbReference>
<reference evidence="2" key="1">
    <citation type="submission" date="2020-11" db="EMBL/GenBank/DDBJ databases">
        <authorList>
            <person name="Tran Van P."/>
        </authorList>
    </citation>
    <scope>NUCLEOTIDE SEQUENCE</scope>
</reference>
<accession>A0A7R9ABM2</accession>
<dbReference type="InterPro" id="IPR011333">
    <property type="entry name" value="SKP1/BTB/POZ_sf"/>
</dbReference>
<name>A0A7R9ABM2_9CRUS</name>
<dbReference type="InterPro" id="IPR000210">
    <property type="entry name" value="BTB/POZ_dom"/>
</dbReference>
<evidence type="ECO:0000313" key="2">
    <source>
        <dbReference type="EMBL" id="CAD7251196.1"/>
    </source>
</evidence>
<dbReference type="PROSITE" id="PS50097">
    <property type="entry name" value="BTB"/>
    <property type="match status" value="1"/>
</dbReference>
<dbReference type="EMBL" id="LR902873">
    <property type="protein sequence ID" value="CAD7251196.1"/>
    <property type="molecule type" value="Genomic_DNA"/>
</dbReference>
<dbReference type="Gene3D" id="1.25.40.420">
    <property type="match status" value="1"/>
</dbReference>
<dbReference type="CDD" id="cd18498">
    <property type="entry name" value="BACK_RCBTB1_2"/>
    <property type="match status" value="1"/>
</dbReference>
<feature type="domain" description="BTB" evidence="1">
    <location>
        <begin position="70"/>
        <end position="136"/>
    </location>
</feature>
<dbReference type="EMBL" id="CAJPEV010003356">
    <property type="protein sequence ID" value="CAG0899570.1"/>
    <property type="molecule type" value="Genomic_DNA"/>
</dbReference>
<sequence length="230" mass="26493">MTHDARVYVWGQCWDLRVPTPRLTPFRSINDAFASFSSPSVTWSPISVDVRPRDDVLDSLKAAFDNPERSDIRVLVEGRIINAHKSFLEIRCRYFHSLFAHRNAPRNNVEVRPSYPYDIYHAFLRYLYTGELRPDIEIAIGLFDVAAEYGEPQLKRDCEKVIARGITVENAGRLYAVAIKYGAEDLEDFCFRFCVNHLTSVAVTDAFRRLDEGVMKNFIEKAAYTGAFRR</sequence>
<keyword evidence="3" id="KW-1185">Reference proteome</keyword>
<protein>
    <recommendedName>
        <fullName evidence="1">BTB domain-containing protein</fullName>
    </recommendedName>
</protein>
<dbReference type="SUPFAM" id="SSF54695">
    <property type="entry name" value="POZ domain"/>
    <property type="match status" value="1"/>
</dbReference>
<dbReference type="OrthoDB" id="5981550at2759"/>